<keyword evidence="13" id="KW-0413">Isomerase</keyword>
<feature type="binding site" evidence="9">
    <location>
        <position position="152"/>
    </location>
    <ligand>
        <name>1-deoxy-D-xylulose 5-phosphate</name>
        <dbReference type="ChEBI" id="CHEBI:57792"/>
    </ligand>
</feature>
<dbReference type="GO" id="GO:0030145">
    <property type="term" value="F:manganese ion binding"/>
    <property type="evidence" value="ECO:0007669"/>
    <property type="project" value="TreeGrafter"/>
</dbReference>
<keyword evidence="7 9" id="KW-0414">Isoprene biosynthesis</keyword>
<dbReference type="Pfam" id="PF08436">
    <property type="entry name" value="DXP_redisom_C"/>
    <property type="match status" value="1"/>
</dbReference>
<feature type="binding site" evidence="9">
    <location>
        <position position="16"/>
    </location>
    <ligand>
        <name>NADPH</name>
        <dbReference type="ChEBI" id="CHEBI:57783"/>
    </ligand>
</feature>
<keyword evidence="3 9" id="KW-0479">Metal-binding</keyword>
<dbReference type="SUPFAM" id="SSF69055">
    <property type="entry name" value="1-deoxy-D-xylulose-5-phosphate reductoisomerase, C-terminal domain"/>
    <property type="match status" value="1"/>
</dbReference>
<feature type="binding site" evidence="9">
    <location>
        <position position="218"/>
    </location>
    <ligand>
        <name>1-deoxy-D-xylulose 5-phosphate</name>
        <dbReference type="ChEBI" id="CHEBI:57792"/>
    </ligand>
</feature>
<feature type="binding site" evidence="9">
    <location>
        <position position="40"/>
    </location>
    <ligand>
        <name>NADPH</name>
        <dbReference type="ChEBI" id="CHEBI:57783"/>
    </ligand>
</feature>
<feature type="binding site" evidence="9">
    <location>
        <position position="15"/>
    </location>
    <ligand>
        <name>NADPH</name>
        <dbReference type="ChEBI" id="CHEBI:57783"/>
    </ligand>
</feature>
<dbReference type="InterPro" id="IPR013512">
    <property type="entry name" value="DXP_reductoisomerase_N"/>
</dbReference>
<dbReference type="GO" id="GO:0051484">
    <property type="term" value="P:isopentenyl diphosphate biosynthetic process, methylerythritol 4-phosphate pathway involved in terpenoid biosynthetic process"/>
    <property type="evidence" value="ECO:0007669"/>
    <property type="project" value="TreeGrafter"/>
</dbReference>
<evidence type="ECO:0000256" key="9">
    <source>
        <dbReference type="HAMAP-Rule" id="MF_00183"/>
    </source>
</evidence>
<dbReference type="AlphaFoldDB" id="A0A3S2ZCE1"/>
<comment type="caution">
    <text evidence="13">The sequence shown here is derived from an EMBL/GenBank/DDBJ whole genome shotgun (WGS) entry which is preliminary data.</text>
</comment>
<proteinExistence type="inferred from homology"/>
<evidence type="ECO:0000256" key="8">
    <source>
        <dbReference type="ARBA" id="ARBA00048543"/>
    </source>
</evidence>
<dbReference type="InterPro" id="IPR003821">
    <property type="entry name" value="DXP_reductoisomerase"/>
</dbReference>
<evidence type="ECO:0000256" key="1">
    <source>
        <dbReference type="ARBA" id="ARBA00005094"/>
    </source>
</evidence>
<feature type="binding site" evidence="9">
    <location>
        <position position="221"/>
    </location>
    <ligand>
        <name>1-deoxy-D-xylulose 5-phosphate</name>
        <dbReference type="ChEBI" id="CHEBI:57792"/>
    </ligand>
</feature>
<evidence type="ECO:0000259" key="10">
    <source>
        <dbReference type="Pfam" id="PF02670"/>
    </source>
</evidence>
<name>A0A3S2ZCE1_9PROT</name>
<feature type="binding site" evidence="9">
    <location>
        <position position="205"/>
    </location>
    <ligand>
        <name>NADPH</name>
        <dbReference type="ChEBI" id="CHEBI:57783"/>
    </ligand>
</feature>
<gene>
    <name evidence="9" type="primary">dxr</name>
    <name evidence="13" type="ORF">EOI86_08810</name>
</gene>
<dbReference type="OrthoDB" id="9806546at2"/>
<keyword evidence="4 9" id="KW-0521">NADP</keyword>
<feature type="binding site" evidence="9">
    <location>
        <position position="13"/>
    </location>
    <ligand>
        <name>NADPH</name>
        <dbReference type="ChEBI" id="CHEBI:57783"/>
    </ligand>
</feature>
<feature type="binding site" evidence="9">
    <location>
        <position position="150"/>
    </location>
    <ligand>
        <name>Mn(2+)</name>
        <dbReference type="ChEBI" id="CHEBI:29035"/>
    </ligand>
</feature>
<comment type="pathway">
    <text evidence="1 9">Isoprenoid biosynthesis; isopentenyl diphosphate biosynthesis via DXP pathway; isopentenyl diphosphate from 1-deoxy-D-xylulose 5-phosphate: step 1/6.</text>
</comment>
<dbReference type="Pfam" id="PF02670">
    <property type="entry name" value="DXP_reductoisom"/>
    <property type="match status" value="1"/>
</dbReference>
<organism evidence="13 14">
    <name type="scientific">Hwanghaeella grinnelliae</name>
    <dbReference type="NCBI Taxonomy" id="2500179"/>
    <lineage>
        <taxon>Bacteria</taxon>
        <taxon>Pseudomonadati</taxon>
        <taxon>Pseudomonadota</taxon>
        <taxon>Alphaproteobacteria</taxon>
        <taxon>Rhodospirillales</taxon>
        <taxon>Rhodospirillaceae</taxon>
        <taxon>Hwanghaeella</taxon>
    </lineage>
</organism>
<comment type="cofactor">
    <cofactor evidence="9">
        <name>Mg(2+)</name>
        <dbReference type="ChEBI" id="CHEBI:18420"/>
    </cofactor>
    <cofactor evidence="9">
        <name>Mn(2+)</name>
        <dbReference type="ChEBI" id="CHEBI:29035"/>
    </cofactor>
</comment>
<dbReference type="PANTHER" id="PTHR30525">
    <property type="entry name" value="1-DEOXY-D-XYLULOSE 5-PHOSPHATE REDUCTOISOMERASE"/>
    <property type="match status" value="1"/>
</dbReference>
<evidence type="ECO:0000256" key="6">
    <source>
        <dbReference type="ARBA" id="ARBA00023211"/>
    </source>
</evidence>
<feature type="binding site" evidence="9">
    <location>
        <position position="125"/>
    </location>
    <ligand>
        <name>1-deoxy-D-xylulose 5-phosphate</name>
        <dbReference type="ChEBI" id="CHEBI:57792"/>
    </ligand>
</feature>
<dbReference type="NCBIfam" id="NF009114">
    <property type="entry name" value="PRK12464.1"/>
    <property type="match status" value="1"/>
</dbReference>
<feature type="binding site" evidence="9">
    <location>
        <position position="124"/>
    </location>
    <ligand>
        <name>NADPH</name>
        <dbReference type="ChEBI" id="CHEBI:57783"/>
    </ligand>
</feature>
<dbReference type="GO" id="GO:0030604">
    <property type="term" value="F:1-deoxy-D-xylulose-5-phosphate reductoisomerase activity"/>
    <property type="evidence" value="ECO:0007669"/>
    <property type="project" value="UniProtKB-UniRule"/>
</dbReference>
<feature type="domain" description="DXP reductoisomerase C-terminal" evidence="12">
    <location>
        <begin position="261"/>
        <end position="377"/>
    </location>
</feature>
<feature type="domain" description="1-deoxy-D-xylulose 5-phosphate reductoisomerase N-terminal" evidence="10">
    <location>
        <begin position="7"/>
        <end position="132"/>
    </location>
</feature>
<accession>A0A3S2ZCE1</accession>
<dbReference type="GO" id="GO:0070402">
    <property type="term" value="F:NADPH binding"/>
    <property type="evidence" value="ECO:0007669"/>
    <property type="project" value="InterPro"/>
</dbReference>
<feature type="binding site" evidence="9">
    <location>
        <position position="221"/>
    </location>
    <ligand>
        <name>Mn(2+)</name>
        <dbReference type="ChEBI" id="CHEBI:29035"/>
    </ligand>
</feature>
<feature type="binding site" evidence="9">
    <location>
        <position position="14"/>
    </location>
    <ligand>
        <name>NADPH</name>
        <dbReference type="ChEBI" id="CHEBI:57783"/>
    </ligand>
</feature>
<keyword evidence="5 9" id="KW-0560">Oxidoreductase</keyword>
<keyword evidence="9" id="KW-0460">Magnesium</keyword>
<comment type="caution">
    <text evidence="9">Lacks conserved residue(s) required for the propagation of feature annotation.</text>
</comment>
<evidence type="ECO:0000256" key="5">
    <source>
        <dbReference type="ARBA" id="ARBA00023002"/>
    </source>
</evidence>
<feature type="binding site" evidence="9">
    <location>
        <position position="151"/>
    </location>
    <ligand>
        <name>1-deoxy-D-xylulose 5-phosphate</name>
        <dbReference type="ChEBI" id="CHEBI:57792"/>
    </ligand>
</feature>
<feature type="binding site" evidence="9">
    <location>
        <position position="176"/>
    </location>
    <ligand>
        <name>1-deoxy-D-xylulose 5-phosphate</name>
        <dbReference type="ChEBI" id="CHEBI:57792"/>
    </ligand>
</feature>
<reference evidence="14" key="1">
    <citation type="submission" date="2019-01" db="EMBL/GenBank/DDBJ databases">
        <title>Gri0909 isolated from a small marine red alga.</title>
        <authorList>
            <person name="Kim J."/>
            <person name="Jeong S.E."/>
            <person name="Jeon C.O."/>
        </authorList>
    </citation>
    <scope>NUCLEOTIDE SEQUENCE [LARGE SCALE GENOMIC DNA]</scope>
    <source>
        <strain evidence="14">Gri0909</strain>
    </source>
</reference>
<comment type="similarity">
    <text evidence="2 9">Belongs to the DXR family.</text>
</comment>
<dbReference type="Gene3D" id="1.10.1740.10">
    <property type="match status" value="1"/>
</dbReference>
<sequence>MTQQKSVSVLGSTGSVGGNTLDLVGRSPDKYRVAALTANRDVEGLAAQIAQFKPEFAVIADASLYAALKERVGGTGTQLAAGPDALIEAGQWASDWVMAAIVGAAGLAPTMAAVQRGAAVALANKECLVCAGDLMMQAARAAGARLLPADSEHNAIFQVLEERNRDGLEKIILTASGGPFRDWTTESMAAVTPKQALNHPNWDMGAKISIDSATMMNKGLEIIEAHHLFDMPEDRIDVVVHPQSIIHSMVQYADGSVLAQLGSPDMRVPIAHTLGWPDRIHAPANRLDFTVMGALTFEKPDESRFPALRLARQALTAGGNAPPVLNAANEIAVASFLEGQIGFLDIAALVEKVLTETVPAEIGSLEDAIAADAEGRARARECLDKMAPPLAAVAQTF</sequence>
<evidence type="ECO:0000313" key="13">
    <source>
        <dbReference type="EMBL" id="RVU39324.1"/>
    </source>
</evidence>
<dbReference type="InterPro" id="IPR013644">
    <property type="entry name" value="DXP_reductoisomerase_C"/>
</dbReference>
<comment type="function">
    <text evidence="9">Catalyzes the NADPH-dependent rearrangement and reduction of 1-deoxy-D-xylulose-5-phosphate (DXP) to 2-C-methyl-D-erythritol 4-phosphate (MEP).</text>
</comment>
<evidence type="ECO:0000256" key="7">
    <source>
        <dbReference type="ARBA" id="ARBA00023229"/>
    </source>
</evidence>
<dbReference type="InterPro" id="IPR036291">
    <property type="entry name" value="NAD(P)-bd_dom_sf"/>
</dbReference>
<evidence type="ECO:0000259" key="11">
    <source>
        <dbReference type="Pfam" id="PF08436"/>
    </source>
</evidence>
<keyword evidence="14" id="KW-1185">Reference proteome</keyword>
<evidence type="ECO:0000259" key="12">
    <source>
        <dbReference type="Pfam" id="PF13288"/>
    </source>
</evidence>
<feature type="domain" description="1-deoxy-D-xylulose 5-phosphate reductoisomerase C-terminal" evidence="11">
    <location>
        <begin position="146"/>
        <end position="229"/>
    </location>
</feature>
<dbReference type="HAMAP" id="MF_00183">
    <property type="entry name" value="DXP_reductoisom"/>
    <property type="match status" value="1"/>
</dbReference>
<comment type="catalytic activity">
    <reaction evidence="8">
        <text>2-C-methyl-D-erythritol 4-phosphate + NADP(+) = 1-deoxy-D-xylulose 5-phosphate + NADPH + H(+)</text>
        <dbReference type="Rhea" id="RHEA:13717"/>
        <dbReference type="ChEBI" id="CHEBI:15378"/>
        <dbReference type="ChEBI" id="CHEBI:57783"/>
        <dbReference type="ChEBI" id="CHEBI:57792"/>
        <dbReference type="ChEBI" id="CHEBI:58262"/>
        <dbReference type="ChEBI" id="CHEBI:58349"/>
        <dbReference type="EC" id="1.1.1.267"/>
    </reaction>
    <physiologicalReaction direction="right-to-left" evidence="8">
        <dbReference type="Rhea" id="RHEA:13719"/>
    </physiologicalReaction>
</comment>
<keyword evidence="6 9" id="KW-0464">Manganese</keyword>
<dbReference type="FunFam" id="3.40.50.720:FF:000045">
    <property type="entry name" value="1-deoxy-D-xylulose 5-phosphate reductoisomerase"/>
    <property type="match status" value="1"/>
</dbReference>
<dbReference type="InterPro" id="IPR036169">
    <property type="entry name" value="DXPR_C_sf"/>
</dbReference>
<dbReference type="UniPathway" id="UPA00056">
    <property type="reaction ID" value="UER00092"/>
</dbReference>
<feature type="binding site" evidence="9">
    <location>
        <position position="217"/>
    </location>
    <ligand>
        <name>1-deoxy-D-xylulose 5-phosphate</name>
        <dbReference type="ChEBI" id="CHEBI:57792"/>
    </ligand>
</feature>
<feature type="binding site" evidence="9">
    <location>
        <position position="152"/>
    </location>
    <ligand>
        <name>Mn(2+)</name>
        <dbReference type="ChEBI" id="CHEBI:29035"/>
    </ligand>
</feature>
<dbReference type="Pfam" id="PF13288">
    <property type="entry name" value="DXPR_C"/>
    <property type="match status" value="1"/>
</dbReference>
<dbReference type="InterPro" id="IPR026877">
    <property type="entry name" value="DXPR_C"/>
</dbReference>
<dbReference type="Proteomes" id="UP000287447">
    <property type="component" value="Unassembled WGS sequence"/>
</dbReference>
<feature type="binding site" evidence="9">
    <location>
        <position position="212"/>
    </location>
    <ligand>
        <name>1-deoxy-D-xylulose 5-phosphate</name>
        <dbReference type="ChEBI" id="CHEBI:57792"/>
    </ligand>
</feature>
<dbReference type="NCBIfam" id="TIGR00243">
    <property type="entry name" value="Dxr"/>
    <property type="match status" value="1"/>
</dbReference>
<evidence type="ECO:0000256" key="4">
    <source>
        <dbReference type="ARBA" id="ARBA00022857"/>
    </source>
</evidence>
<dbReference type="SUPFAM" id="SSF51735">
    <property type="entry name" value="NAD(P)-binding Rossmann-fold domains"/>
    <property type="match status" value="1"/>
</dbReference>
<dbReference type="EMBL" id="SADE01000001">
    <property type="protein sequence ID" value="RVU39324.1"/>
    <property type="molecule type" value="Genomic_DNA"/>
</dbReference>
<protein>
    <recommendedName>
        <fullName evidence="9">1-deoxy-D-xylulose 5-phosphate reductoisomerase</fullName>
        <shortName evidence="9">DXP reductoisomerase</shortName>
        <ecNumber evidence="9">1.1.1.267</ecNumber>
    </recommendedName>
    <alternativeName>
        <fullName evidence="9">1-deoxyxylulose-5-phosphate reductoisomerase</fullName>
    </alternativeName>
    <alternativeName>
        <fullName evidence="9">2-C-methyl-D-erythritol 4-phosphate synthase</fullName>
    </alternativeName>
</protein>
<dbReference type="SUPFAM" id="SSF55347">
    <property type="entry name" value="Glyceraldehyde-3-phosphate dehydrogenase-like, C-terminal domain"/>
    <property type="match status" value="1"/>
</dbReference>
<dbReference type="RefSeq" id="WP_127764695.1">
    <property type="nucleotide sequence ID" value="NZ_SADE01000001.1"/>
</dbReference>
<evidence type="ECO:0000256" key="2">
    <source>
        <dbReference type="ARBA" id="ARBA00006825"/>
    </source>
</evidence>
<feature type="binding site" evidence="9">
    <location>
        <position position="199"/>
    </location>
    <ligand>
        <name>1-deoxy-D-xylulose 5-phosphate</name>
        <dbReference type="ChEBI" id="CHEBI:57792"/>
    </ligand>
</feature>
<dbReference type="GO" id="GO:0016853">
    <property type="term" value="F:isomerase activity"/>
    <property type="evidence" value="ECO:0007669"/>
    <property type="project" value="UniProtKB-KW"/>
</dbReference>
<evidence type="ECO:0000313" key="14">
    <source>
        <dbReference type="Proteomes" id="UP000287447"/>
    </source>
</evidence>
<dbReference type="PIRSF" id="PIRSF006205">
    <property type="entry name" value="Dxp_reductismrs"/>
    <property type="match status" value="1"/>
</dbReference>
<dbReference type="PANTHER" id="PTHR30525:SF0">
    <property type="entry name" value="1-DEOXY-D-XYLULOSE 5-PHOSPHATE REDUCTOISOMERASE, CHLOROPLASTIC"/>
    <property type="match status" value="1"/>
</dbReference>
<dbReference type="EC" id="1.1.1.267" evidence="9"/>
<evidence type="ECO:0000256" key="3">
    <source>
        <dbReference type="ARBA" id="ARBA00022723"/>
    </source>
</evidence>
<dbReference type="Gene3D" id="3.40.50.720">
    <property type="entry name" value="NAD(P)-binding Rossmann-like Domain"/>
    <property type="match status" value="1"/>
</dbReference>
<feature type="binding site" evidence="9">
    <location>
        <position position="126"/>
    </location>
    <ligand>
        <name>NADPH</name>
        <dbReference type="ChEBI" id="CHEBI:57783"/>
    </ligand>
</feature>